<dbReference type="RefSeq" id="WP_240893475.1">
    <property type="nucleotide sequence ID" value="NZ_JAPFGC010000002.1"/>
</dbReference>
<feature type="transmembrane region" description="Helical" evidence="1">
    <location>
        <begin position="198"/>
        <end position="217"/>
    </location>
</feature>
<dbReference type="Pfam" id="PF12412">
    <property type="entry name" value="DUF3667"/>
    <property type="match status" value="1"/>
</dbReference>
<evidence type="ECO:0000313" key="2">
    <source>
        <dbReference type="EMBL" id="MDA0176696.1"/>
    </source>
</evidence>
<keyword evidence="1" id="KW-1133">Transmembrane helix</keyword>
<gene>
    <name evidence="2" type="ORF">OOZ35_04225</name>
</gene>
<name>A0ABT4RY06_9FLAO</name>
<feature type="transmembrane region" description="Helical" evidence="1">
    <location>
        <begin position="223"/>
        <end position="247"/>
    </location>
</feature>
<proteinExistence type="predicted"/>
<comment type="caution">
    <text evidence="2">The sequence shown here is derived from an EMBL/GenBank/DDBJ whole genome shotgun (WGS) entry which is preliminary data.</text>
</comment>
<keyword evidence="1" id="KW-0812">Transmembrane</keyword>
<keyword evidence="3" id="KW-1185">Reference proteome</keyword>
<feature type="transmembrane region" description="Helical" evidence="1">
    <location>
        <begin position="57"/>
        <end position="75"/>
    </location>
</feature>
<dbReference type="Proteomes" id="UP001149142">
    <property type="component" value="Unassembled WGS sequence"/>
</dbReference>
<organism evidence="2 3">
    <name type="scientific">Mesoflavibacter profundi</name>
    <dbReference type="NCBI Taxonomy" id="2708110"/>
    <lineage>
        <taxon>Bacteria</taxon>
        <taxon>Pseudomonadati</taxon>
        <taxon>Bacteroidota</taxon>
        <taxon>Flavobacteriia</taxon>
        <taxon>Flavobacteriales</taxon>
        <taxon>Flavobacteriaceae</taxon>
        <taxon>Mesoflavibacter</taxon>
    </lineage>
</organism>
<accession>A0ABT4RY06</accession>
<feature type="transmembrane region" description="Helical" evidence="1">
    <location>
        <begin position="289"/>
        <end position="314"/>
    </location>
</feature>
<dbReference type="InterPro" id="IPR022134">
    <property type="entry name" value="DUF3667"/>
</dbReference>
<feature type="transmembrane region" description="Helical" evidence="1">
    <location>
        <begin position="259"/>
        <end position="277"/>
    </location>
</feature>
<evidence type="ECO:0000256" key="1">
    <source>
        <dbReference type="SAM" id="Phobius"/>
    </source>
</evidence>
<evidence type="ECO:0000313" key="3">
    <source>
        <dbReference type="Proteomes" id="UP001149142"/>
    </source>
</evidence>
<protein>
    <submittedName>
        <fullName evidence="2">DUF3667 domain-containing protein</fullName>
    </submittedName>
</protein>
<dbReference type="EMBL" id="JAPFGC010000002">
    <property type="protein sequence ID" value="MDA0176696.1"/>
    <property type="molecule type" value="Genomic_DNA"/>
</dbReference>
<sequence length="315" mass="37045">MKNREELTLGSLFYNTINNYLLWDSKFLKSFLPLMTKPGFLPKKFLQGKRLVYLHPAQFYLFVSVIFFFIFSFYIRETRASLDEAANKEINRFKDNDYSEIVEKIADTIKLDSVVKQNLKKQPKSRTASGTLFGTSYSYDEAVVDSLLNVGANQSVILKEMGMPEDAGYVKRKFYEQMLKFQKERGIGSMYQSITDTFPIAMFFLLPIFALLLKVFYFNKGKYAYHLVFSFYFFSFLFTVMAIDLGINRFYDISNWLDFFIFISTYFYLLIAIKRFYEQGWLLSFIKSSIITFIFMLFVIPSATLIITLVAFMLY</sequence>
<keyword evidence="1" id="KW-0472">Membrane</keyword>
<reference evidence="2" key="1">
    <citation type="submission" date="2022-11" db="EMBL/GenBank/DDBJ databases">
        <title>Refractory cell wall polysaccharides provide important carbon source for microbial heterotrophs in the hadal ocean.</title>
        <authorList>
            <person name="Zhu X."/>
        </authorList>
    </citation>
    <scope>NUCLEOTIDE SEQUENCE</scope>
    <source>
        <strain evidence="2">MTRN7</strain>
    </source>
</reference>